<evidence type="ECO:0000313" key="3">
    <source>
        <dbReference type="EMBL" id="NZA24911.1"/>
    </source>
</evidence>
<gene>
    <name evidence="3" type="ORF">H0E84_00790</name>
</gene>
<keyword evidence="4" id="KW-1185">Reference proteome</keyword>
<feature type="compositionally biased region" description="Basic and acidic residues" evidence="1">
    <location>
        <begin position="1"/>
        <end position="11"/>
    </location>
</feature>
<feature type="transmembrane region" description="Helical" evidence="2">
    <location>
        <begin position="35"/>
        <end position="54"/>
    </location>
</feature>
<dbReference type="EMBL" id="JACCKA010000008">
    <property type="protein sequence ID" value="NZA24911.1"/>
    <property type="molecule type" value="Genomic_DNA"/>
</dbReference>
<organism evidence="3 4">
    <name type="scientific">Luteimonas salinisoli</name>
    <dbReference type="NCBI Taxonomy" id="2752307"/>
    <lineage>
        <taxon>Bacteria</taxon>
        <taxon>Pseudomonadati</taxon>
        <taxon>Pseudomonadota</taxon>
        <taxon>Gammaproteobacteria</taxon>
        <taxon>Lysobacterales</taxon>
        <taxon>Lysobacteraceae</taxon>
        <taxon>Luteimonas</taxon>
    </lineage>
</organism>
<dbReference type="Proteomes" id="UP000578091">
    <property type="component" value="Unassembled WGS sequence"/>
</dbReference>
<dbReference type="RefSeq" id="WP_180676721.1">
    <property type="nucleotide sequence ID" value="NZ_JACCKA010000008.1"/>
</dbReference>
<evidence type="ECO:0000256" key="1">
    <source>
        <dbReference type="SAM" id="MobiDB-lite"/>
    </source>
</evidence>
<feature type="region of interest" description="Disordered" evidence="1">
    <location>
        <begin position="1"/>
        <end position="31"/>
    </location>
</feature>
<feature type="transmembrane region" description="Helical" evidence="2">
    <location>
        <begin position="105"/>
        <end position="124"/>
    </location>
</feature>
<feature type="compositionally biased region" description="Low complexity" evidence="1">
    <location>
        <begin position="12"/>
        <end position="22"/>
    </location>
</feature>
<sequence length="125" mass="13377">MYDPMSDDRTSARPPAAASGAPAEEDTREPPGLPAVWLPIVGLAWLASGGLFATNADHFGPGFLPMLVWMFSYPVVAIAQIIGAIVQLHRYQDGKFGGRFEPWRLAIWGLAGAAYIAVPIVITLA</sequence>
<dbReference type="AlphaFoldDB" id="A0A853J779"/>
<keyword evidence="2" id="KW-0812">Transmembrane</keyword>
<reference evidence="3 4" key="1">
    <citation type="submission" date="2020-07" db="EMBL/GenBank/DDBJ databases">
        <title>Luteimonas sp. SJ-92.</title>
        <authorList>
            <person name="Huang X.-X."/>
            <person name="Xu L."/>
            <person name="Sun J.-Q."/>
        </authorList>
    </citation>
    <scope>NUCLEOTIDE SEQUENCE [LARGE SCALE GENOMIC DNA]</scope>
    <source>
        <strain evidence="3 4">SJ-92</strain>
    </source>
</reference>
<protein>
    <submittedName>
        <fullName evidence="3">Uncharacterized protein</fullName>
    </submittedName>
</protein>
<keyword evidence="2" id="KW-1133">Transmembrane helix</keyword>
<feature type="transmembrane region" description="Helical" evidence="2">
    <location>
        <begin position="66"/>
        <end position="85"/>
    </location>
</feature>
<evidence type="ECO:0000313" key="4">
    <source>
        <dbReference type="Proteomes" id="UP000578091"/>
    </source>
</evidence>
<keyword evidence="2" id="KW-0472">Membrane</keyword>
<proteinExistence type="predicted"/>
<evidence type="ECO:0000256" key="2">
    <source>
        <dbReference type="SAM" id="Phobius"/>
    </source>
</evidence>
<name>A0A853J779_9GAMM</name>
<accession>A0A853J779</accession>
<comment type="caution">
    <text evidence="3">The sequence shown here is derived from an EMBL/GenBank/DDBJ whole genome shotgun (WGS) entry which is preliminary data.</text>
</comment>